<accession>A0AA86T5W5</accession>
<feature type="compositionally biased region" description="Basic residues" evidence="1">
    <location>
        <begin position="192"/>
        <end position="203"/>
    </location>
</feature>
<evidence type="ECO:0000313" key="4">
    <source>
        <dbReference type="EMBL" id="CAI4033414.1"/>
    </source>
</evidence>
<gene>
    <name evidence="3" type="ORF">DNFV4_03115</name>
    <name evidence="4" type="ORF">DNFV4_03850</name>
</gene>
<dbReference type="Pfam" id="PF01609">
    <property type="entry name" value="DDE_Tnp_1"/>
    <property type="match status" value="1"/>
</dbReference>
<evidence type="ECO:0000256" key="1">
    <source>
        <dbReference type="SAM" id="MobiDB-lite"/>
    </source>
</evidence>
<feature type="region of interest" description="Disordered" evidence="1">
    <location>
        <begin position="184"/>
        <end position="203"/>
    </location>
</feature>
<dbReference type="EMBL" id="OX365700">
    <property type="protein sequence ID" value="CAI4032685.1"/>
    <property type="molecule type" value="Genomic_DNA"/>
</dbReference>
<dbReference type="EMBL" id="OX365700">
    <property type="protein sequence ID" value="CAI4033414.1"/>
    <property type="molecule type" value="Genomic_DNA"/>
</dbReference>
<reference evidence="3" key="1">
    <citation type="submission" date="2022-10" db="EMBL/GenBank/DDBJ databases">
        <authorList>
            <person name="Koch H."/>
        </authorList>
    </citation>
    <scope>NUCLEOTIDE SEQUENCE</scope>
    <source>
        <strain evidence="3">DNF</strain>
    </source>
</reference>
<dbReference type="GO" id="GO:0004803">
    <property type="term" value="F:transposase activity"/>
    <property type="evidence" value="ECO:0007669"/>
    <property type="project" value="InterPro"/>
</dbReference>
<dbReference type="KEGG" id="nti:DNFV4_03850"/>
<organism evidence="3 5">
    <name type="scientific">Nitrospira tepida</name>
    <dbReference type="NCBI Taxonomy" id="2973512"/>
    <lineage>
        <taxon>Bacteria</taxon>
        <taxon>Pseudomonadati</taxon>
        <taxon>Nitrospirota</taxon>
        <taxon>Nitrospiria</taxon>
        <taxon>Nitrospirales</taxon>
        <taxon>Nitrospiraceae</taxon>
        <taxon>Nitrospira</taxon>
    </lineage>
</organism>
<proteinExistence type="predicted"/>
<protein>
    <submittedName>
        <fullName evidence="3">Transposase</fullName>
    </submittedName>
</protein>
<dbReference type="Proteomes" id="UP001179121">
    <property type="component" value="Chromosome"/>
</dbReference>
<evidence type="ECO:0000313" key="3">
    <source>
        <dbReference type="EMBL" id="CAI4032685.1"/>
    </source>
</evidence>
<dbReference type="GO" id="GO:0003677">
    <property type="term" value="F:DNA binding"/>
    <property type="evidence" value="ECO:0007669"/>
    <property type="project" value="InterPro"/>
</dbReference>
<feature type="domain" description="Transposase IS4-like" evidence="2">
    <location>
        <begin position="7"/>
        <end position="169"/>
    </location>
</feature>
<dbReference type="PANTHER" id="PTHR33408:SF2">
    <property type="entry name" value="TRANSPOSASE DDE DOMAIN-CONTAINING PROTEIN"/>
    <property type="match status" value="1"/>
</dbReference>
<evidence type="ECO:0000259" key="2">
    <source>
        <dbReference type="Pfam" id="PF01609"/>
    </source>
</evidence>
<name>A0AA86T5W5_9BACT</name>
<keyword evidence="5" id="KW-1185">Reference proteome</keyword>
<dbReference type="GO" id="GO:0006313">
    <property type="term" value="P:DNA transposition"/>
    <property type="evidence" value="ECO:0007669"/>
    <property type="project" value="InterPro"/>
</dbReference>
<evidence type="ECO:0000313" key="5">
    <source>
        <dbReference type="Proteomes" id="UP001179121"/>
    </source>
</evidence>
<sequence>MPASNAKGSVVQGYNCQAAVDARTQIIVAADVTDEANDKQQAQPMLTQVLAQTGQVPRTVSMDAGYFSEANVTALTALGCRPLIPPDRHRHSQAIPAAPRGRPPAGLSVADRMRRTLRTTRGRRLYARRKAIVEPVFGQIKQGRGYRQFLLRGMRQVRGEWALICTTHNVLKLWTALRHRRQRPGEGLRALGRSRKAERKTQG</sequence>
<dbReference type="InterPro" id="IPR002559">
    <property type="entry name" value="Transposase_11"/>
</dbReference>
<dbReference type="PANTHER" id="PTHR33408">
    <property type="entry name" value="TRANSPOSASE"/>
    <property type="match status" value="1"/>
</dbReference>
<dbReference type="KEGG" id="nti:DNFV4_03115"/>
<dbReference type="AlphaFoldDB" id="A0AA86T5W5"/>